<dbReference type="Proteomes" id="UP000298225">
    <property type="component" value="Unassembled WGS sequence"/>
</dbReference>
<feature type="transmembrane region" description="Helical" evidence="5">
    <location>
        <begin position="256"/>
        <end position="277"/>
    </location>
</feature>
<keyword evidence="2 5" id="KW-0812">Transmembrane</keyword>
<dbReference type="OrthoDB" id="8255470at2"/>
<dbReference type="Pfam" id="PF04932">
    <property type="entry name" value="Wzy_C"/>
    <property type="match status" value="1"/>
</dbReference>
<gene>
    <name evidence="7" type="ORF">E4K66_30010</name>
</gene>
<evidence type="ECO:0000256" key="2">
    <source>
        <dbReference type="ARBA" id="ARBA00022692"/>
    </source>
</evidence>
<accession>A0A4Y9KWE9</accession>
<dbReference type="AlphaFoldDB" id="A0A4Y9KWE9"/>
<feature type="transmembrane region" description="Helical" evidence="5">
    <location>
        <begin position="478"/>
        <end position="496"/>
    </location>
</feature>
<feature type="transmembrane region" description="Helical" evidence="5">
    <location>
        <begin position="94"/>
        <end position="113"/>
    </location>
</feature>
<organism evidence="7 8">
    <name type="scientific">Bradyrhizobium frederickii</name>
    <dbReference type="NCBI Taxonomy" id="2560054"/>
    <lineage>
        <taxon>Bacteria</taxon>
        <taxon>Pseudomonadati</taxon>
        <taxon>Pseudomonadota</taxon>
        <taxon>Alphaproteobacteria</taxon>
        <taxon>Hyphomicrobiales</taxon>
        <taxon>Nitrobacteraceae</taxon>
        <taxon>Bradyrhizobium</taxon>
    </lineage>
</organism>
<feature type="transmembrane region" description="Helical" evidence="5">
    <location>
        <begin position="425"/>
        <end position="444"/>
    </location>
</feature>
<evidence type="ECO:0000313" key="7">
    <source>
        <dbReference type="EMBL" id="TFV34856.1"/>
    </source>
</evidence>
<keyword evidence="8" id="KW-1185">Reference proteome</keyword>
<dbReference type="PANTHER" id="PTHR37422">
    <property type="entry name" value="TEICHURONIC ACID BIOSYNTHESIS PROTEIN TUAE"/>
    <property type="match status" value="1"/>
</dbReference>
<feature type="transmembrane region" description="Helical" evidence="5">
    <location>
        <begin position="456"/>
        <end position="472"/>
    </location>
</feature>
<feature type="transmembrane region" description="Helical" evidence="5">
    <location>
        <begin position="35"/>
        <end position="55"/>
    </location>
</feature>
<sequence>MTQTLDTGEELSPAADRGPVSSEAQDILESNLGKFILTAFLFLVMLTWCSVRSHYLEGGRDDVGDNLVPLWIRACVLVALLIPLLVALKQDRQLCWLVGLSAAVGAVPLLPLLPFLRDYTHLAVLAWLLILPPVLLQRVPISRVPMFLALYIAYIATCAFSAVINYVHLHNIWQIKVGVAFLILFGGFGYVMAAIVGQPLRAEARFRSLLDGFVWGAFAQAAVAVIALPLLLLSPFTFGNDTIFGLAYFDKYKSTFSGPVSLGIFFVISVPLLLIWLDVKGRSSWLAKLYLQFAPWIMMATGSRTARIAEIGMICMLLLLPKSRMRTLAFLPSALVAYIVGFQYQALPPAIFRFFSTDVDPSRDMSDRFFVVTDRIEFTKETIAEMAQESAFVKFFGFGPGTGGYRTSGFPTPHNMLLNQWAETGVIGTLALIGFMVLLIWGLAKYGLSRSPGADQGWILLIAIASFAAVNATYTPHYWGYVMVLLLLASTKIIAFRTEQPAGTMQSCADAKRLS</sequence>
<evidence type="ECO:0000313" key="8">
    <source>
        <dbReference type="Proteomes" id="UP000298225"/>
    </source>
</evidence>
<feature type="transmembrane region" description="Helical" evidence="5">
    <location>
        <begin position="179"/>
        <end position="200"/>
    </location>
</feature>
<dbReference type="EMBL" id="SPQU01000018">
    <property type="protein sequence ID" value="TFV34856.1"/>
    <property type="molecule type" value="Genomic_DNA"/>
</dbReference>
<dbReference type="InterPro" id="IPR051533">
    <property type="entry name" value="WaaL-like"/>
</dbReference>
<name>A0A4Y9KWE9_9BRAD</name>
<feature type="transmembrane region" description="Helical" evidence="5">
    <location>
        <begin position="148"/>
        <end position="167"/>
    </location>
</feature>
<comment type="subcellular location">
    <subcellularLocation>
        <location evidence="1">Membrane</location>
        <topology evidence="1">Multi-pass membrane protein</topology>
    </subcellularLocation>
</comment>
<comment type="caution">
    <text evidence="7">The sequence shown here is derived from an EMBL/GenBank/DDBJ whole genome shotgun (WGS) entry which is preliminary data.</text>
</comment>
<evidence type="ECO:0000256" key="4">
    <source>
        <dbReference type="ARBA" id="ARBA00023136"/>
    </source>
</evidence>
<dbReference type="GO" id="GO:0016020">
    <property type="term" value="C:membrane"/>
    <property type="evidence" value="ECO:0007669"/>
    <property type="project" value="UniProtKB-SubCell"/>
</dbReference>
<feature type="transmembrane region" description="Helical" evidence="5">
    <location>
        <begin position="212"/>
        <end position="236"/>
    </location>
</feature>
<evidence type="ECO:0000256" key="5">
    <source>
        <dbReference type="SAM" id="Phobius"/>
    </source>
</evidence>
<feature type="transmembrane region" description="Helical" evidence="5">
    <location>
        <begin position="67"/>
        <end position="87"/>
    </location>
</feature>
<dbReference type="InterPro" id="IPR007016">
    <property type="entry name" value="O-antigen_ligase-rel_domated"/>
</dbReference>
<evidence type="ECO:0000259" key="6">
    <source>
        <dbReference type="Pfam" id="PF04932"/>
    </source>
</evidence>
<protein>
    <recommendedName>
        <fullName evidence="6">O-antigen ligase-related domain-containing protein</fullName>
    </recommendedName>
</protein>
<proteinExistence type="predicted"/>
<keyword evidence="4 5" id="KW-0472">Membrane</keyword>
<reference evidence="7 8" key="1">
    <citation type="submission" date="2019-03" db="EMBL/GenBank/DDBJ databases">
        <title>Bradyrhizobium strains diversity isolated from Chamaecrista fasciculata.</title>
        <authorList>
            <person name="Urquiaga M.C.O."/>
            <person name="Hungria M."/>
            <person name="Delamuta J.R.M."/>
        </authorList>
    </citation>
    <scope>NUCLEOTIDE SEQUENCE [LARGE SCALE GENOMIC DNA]</scope>
    <source>
        <strain evidence="7 8">CNPSo 3424</strain>
    </source>
</reference>
<dbReference type="RefSeq" id="WP_135171132.1">
    <property type="nucleotide sequence ID" value="NZ_SPQU01000018.1"/>
</dbReference>
<evidence type="ECO:0000256" key="3">
    <source>
        <dbReference type="ARBA" id="ARBA00022989"/>
    </source>
</evidence>
<feature type="transmembrane region" description="Helical" evidence="5">
    <location>
        <begin position="328"/>
        <end position="347"/>
    </location>
</feature>
<feature type="domain" description="O-antigen ligase-related" evidence="6">
    <location>
        <begin position="296"/>
        <end position="433"/>
    </location>
</feature>
<evidence type="ECO:0000256" key="1">
    <source>
        <dbReference type="ARBA" id="ARBA00004141"/>
    </source>
</evidence>
<dbReference type="PANTHER" id="PTHR37422:SF13">
    <property type="entry name" value="LIPOPOLYSACCHARIDE BIOSYNTHESIS PROTEIN PA4999-RELATED"/>
    <property type="match status" value="1"/>
</dbReference>
<keyword evidence="3 5" id="KW-1133">Transmembrane helix</keyword>